<dbReference type="Proteomes" id="UP000076837">
    <property type="component" value="Unassembled WGS sequence"/>
</dbReference>
<dbReference type="OrthoDB" id="409136at2759"/>
<evidence type="ECO:0000313" key="2">
    <source>
        <dbReference type="EMBL" id="KZM19199.1"/>
    </source>
</evidence>
<name>A0A162WTB0_DIDRA</name>
<gene>
    <name evidence="2" type="ORF">ST47_g9663</name>
</gene>
<dbReference type="AlphaFoldDB" id="A0A162WTB0"/>
<organism evidence="2 3">
    <name type="scientific">Didymella rabiei</name>
    <name type="common">Chickpea ascochyta blight fungus</name>
    <name type="synonym">Mycosphaerella rabiei</name>
    <dbReference type="NCBI Taxonomy" id="5454"/>
    <lineage>
        <taxon>Eukaryota</taxon>
        <taxon>Fungi</taxon>
        <taxon>Dikarya</taxon>
        <taxon>Ascomycota</taxon>
        <taxon>Pezizomycotina</taxon>
        <taxon>Dothideomycetes</taxon>
        <taxon>Pleosporomycetidae</taxon>
        <taxon>Pleosporales</taxon>
        <taxon>Pleosporineae</taxon>
        <taxon>Didymellaceae</taxon>
        <taxon>Ascochyta</taxon>
    </lineage>
</organism>
<protein>
    <submittedName>
        <fullName evidence="2">Uncharacterized protein</fullName>
    </submittedName>
</protein>
<proteinExistence type="predicted"/>
<feature type="region of interest" description="Disordered" evidence="1">
    <location>
        <begin position="62"/>
        <end position="97"/>
    </location>
</feature>
<dbReference type="EMBL" id="JYNV01000298">
    <property type="protein sequence ID" value="KZM19199.1"/>
    <property type="molecule type" value="Genomic_DNA"/>
</dbReference>
<sequence>MTVAMLDRAVPYTSLMHDWVQGSPQHFQDRLVLIGSPDGDYNPSHSHLPATPYLYPPSIHSSSSMAPMRRQPCASTASNHPPSLTSCHTRTDTSTDSSVCTGVADQILGFSLLEEVGGVLVQPFSEVEAPVYECVFWFLNCHYLTQDRNEWKTHCLSHFHGEDPPRSVMCPLCGWETSRSHGSEAWGLRMHHLADGHFAFGQNLRTSRPDFHLFHHLWQKRLIGDQDLKELKGGNHNLTHAPSNFVTTQGRGPLRERNGRGVGRQRLQHVPEGQTRRR</sequence>
<evidence type="ECO:0000313" key="3">
    <source>
        <dbReference type="Proteomes" id="UP000076837"/>
    </source>
</evidence>
<feature type="compositionally biased region" description="Polar residues" evidence="1">
    <location>
        <begin position="236"/>
        <end position="250"/>
    </location>
</feature>
<keyword evidence="3" id="KW-1185">Reference proteome</keyword>
<comment type="caution">
    <text evidence="2">The sequence shown here is derived from an EMBL/GenBank/DDBJ whole genome shotgun (WGS) entry which is preliminary data.</text>
</comment>
<accession>A0A162WTB0</accession>
<dbReference type="STRING" id="5454.A0A162WTB0"/>
<feature type="region of interest" description="Disordered" evidence="1">
    <location>
        <begin position="235"/>
        <end position="278"/>
    </location>
</feature>
<feature type="compositionally biased region" description="Polar residues" evidence="1">
    <location>
        <begin position="73"/>
        <end position="97"/>
    </location>
</feature>
<evidence type="ECO:0000256" key="1">
    <source>
        <dbReference type="SAM" id="MobiDB-lite"/>
    </source>
</evidence>
<reference evidence="2 3" key="1">
    <citation type="journal article" date="2016" name="Sci. Rep.">
        <title>Draft genome sequencing and secretome analysis of fungal phytopathogen Ascochyta rabiei provides insight into the necrotrophic effector repertoire.</title>
        <authorList>
            <person name="Verma S."/>
            <person name="Gazara R.K."/>
            <person name="Nizam S."/>
            <person name="Parween S."/>
            <person name="Chattopadhyay D."/>
            <person name="Verma P.K."/>
        </authorList>
    </citation>
    <scope>NUCLEOTIDE SEQUENCE [LARGE SCALE GENOMIC DNA]</scope>
    <source>
        <strain evidence="2 3">ArDII</strain>
    </source>
</reference>